<dbReference type="SUPFAM" id="SSF47473">
    <property type="entry name" value="EF-hand"/>
    <property type="match status" value="2"/>
</dbReference>
<feature type="domain" description="EF-hand" evidence="4">
    <location>
        <begin position="59"/>
        <end position="94"/>
    </location>
</feature>
<evidence type="ECO:0000259" key="3">
    <source>
        <dbReference type="PROSITE" id="PS50031"/>
    </source>
</evidence>
<organism evidence="5 6">
    <name type="scientific">Prorocentrum cordatum</name>
    <dbReference type="NCBI Taxonomy" id="2364126"/>
    <lineage>
        <taxon>Eukaryota</taxon>
        <taxon>Sar</taxon>
        <taxon>Alveolata</taxon>
        <taxon>Dinophyceae</taxon>
        <taxon>Prorocentrales</taxon>
        <taxon>Prorocentraceae</taxon>
        <taxon>Prorocentrum</taxon>
    </lineage>
</organism>
<dbReference type="Gene3D" id="1.10.238.10">
    <property type="entry name" value="EF-hand"/>
    <property type="match status" value="2"/>
</dbReference>
<reference evidence="5" key="1">
    <citation type="submission" date="2023-10" db="EMBL/GenBank/DDBJ databases">
        <authorList>
            <person name="Chen Y."/>
            <person name="Shah S."/>
            <person name="Dougan E. K."/>
            <person name="Thang M."/>
            <person name="Chan C."/>
        </authorList>
    </citation>
    <scope>NUCLEOTIDE SEQUENCE [LARGE SCALE GENOMIC DNA]</scope>
</reference>
<keyword evidence="6" id="KW-1185">Reference proteome</keyword>
<dbReference type="SMART" id="SM00054">
    <property type="entry name" value="EFh"/>
    <property type="match status" value="2"/>
</dbReference>
<dbReference type="InterPro" id="IPR011992">
    <property type="entry name" value="EF-hand-dom_pair"/>
</dbReference>
<dbReference type="InterPro" id="IPR000261">
    <property type="entry name" value="EH_dom"/>
</dbReference>
<feature type="domain" description="EH" evidence="3">
    <location>
        <begin position="136"/>
        <end position="223"/>
    </location>
</feature>
<feature type="domain" description="EF-hand" evidence="4">
    <location>
        <begin position="168"/>
        <end position="203"/>
    </location>
</feature>
<feature type="region of interest" description="Disordered" evidence="2">
    <location>
        <begin position="1"/>
        <end position="23"/>
    </location>
</feature>
<dbReference type="PANTHER" id="PTHR11216">
    <property type="entry name" value="EH DOMAIN"/>
    <property type="match status" value="1"/>
</dbReference>
<proteinExistence type="predicted"/>
<evidence type="ECO:0008006" key="7">
    <source>
        <dbReference type="Google" id="ProtNLM"/>
    </source>
</evidence>
<feature type="domain" description="EH" evidence="3">
    <location>
        <begin position="27"/>
        <end position="115"/>
    </location>
</feature>
<dbReference type="InterPro" id="IPR002048">
    <property type="entry name" value="EF_hand_dom"/>
</dbReference>
<comment type="caution">
    <text evidence="5">The sequence shown here is derived from an EMBL/GenBank/DDBJ whole genome shotgun (WGS) entry which is preliminary data.</text>
</comment>
<dbReference type="InterPro" id="IPR018247">
    <property type="entry name" value="EF_Hand_1_Ca_BS"/>
</dbReference>
<protein>
    <recommendedName>
        <fullName evidence="7">Calmodulin</fullName>
    </recommendedName>
</protein>
<dbReference type="Proteomes" id="UP001189429">
    <property type="component" value="Unassembled WGS sequence"/>
</dbReference>
<keyword evidence="1" id="KW-0106">Calcium</keyword>
<dbReference type="PROSITE" id="PS00018">
    <property type="entry name" value="EF_HAND_1"/>
    <property type="match status" value="2"/>
</dbReference>
<feature type="compositionally biased region" description="Polar residues" evidence="2">
    <location>
        <begin position="1"/>
        <end position="18"/>
    </location>
</feature>
<evidence type="ECO:0000313" key="5">
    <source>
        <dbReference type="EMBL" id="CAK0805881.1"/>
    </source>
</evidence>
<evidence type="ECO:0000259" key="4">
    <source>
        <dbReference type="PROSITE" id="PS50222"/>
    </source>
</evidence>
<dbReference type="EMBL" id="CAUYUJ010003580">
    <property type="protein sequence ID" value="CAK0805881.1"/>
    <property type="molecule type" value="Genomic_DNA"/>
</dbReference>
<dbReference type="SMART" id="SM00027">
    <property type="entry name" value="EH"/>
    <property type="match status" value="2"/>
</dbReference>
<name>A0ABN9QIM9_9DINO</name>
<gene>
    <name evidence="5" type="ORF">PCOR1329_LOCUS12293</name>
</gene>
<evidence type="ECO:0000256" key="1">
    <source>
        <dbReference type="ARBA" id="ARBA00022837"/>
    </source>
</evidence>
<dbReference type="PROSITE" id="PS50222">
    <property type="entry name" value="EF_HAND_2"/>
    <property type="match status" value="2"/>
</dbReference>
<evidence type="ECO:0000256" key="2">
    <source>
        <dbReference type="SAM" id="MobiDB-lite"/>
    </source>
</evidence>
<evidence type="ECO:0000313" key="6">
    <source>
        <dbReference type="Proteomes" id="UP001189429"/>
    </source>
</evidence>
<sequence length="223" mass="23434">MEAPALSSTAPANSQGAGSSWAAGPADLRSYHTTFDSLAQGRDRIWPEDAKGVFESYSSETDDLNQIWALSDTDGDGQLTFAEFACAMHLLSQLSQGLPVPAALPPELLSSILVAEAAAAGPAGTARGGLAVGAGELQRYREAFGELARGKDRLGPDELGEVFGCSGLSADEMNQVWQMSDLDGDGQLTFPEFACAVHLLGLRRQGWPLPAEAPQELLGSLRS</sequence>
<accession>A0ABN9QIM9</accession>
<dbReference type="PROSITE" id="PS50031">
    <property type="entry name" value="EH"/>
    <property type="match status" value="2"/>
</dbReference>
<dbReference type="Pfam" id="PF12763">
    <property type="entry name" value="EH"/>
    <property type="match status" value="2"/>
</dbReference>